<name>K0YWP5_9ACTO</name>
<dbReference type="PATRIC" id="fig|883077.3.peg.151"/>
<accession>K0YWP5</accession>
<dbReference type="HOGENOM" id="CLU_2802767_0_0_11"/>
<evidence type="ECO:0000313" key="1">
    <source>
        <dbReference type="EMBL" id="EJZ88297.1"/>
    </source>
</evidence>
<reference evidence="1 2" key="1">
    <citation type="submission" date="2012-07" db="EMBL/GenBank/DDBJ databases">
        <title>The Genome Sequence of Actinomyces turicensis ACS-279-V-COL4.</title>
        <authorList>
            <consortium name="The Broad Institute Genome Sequencing Platform"/>
            <person name="Earl A."/>
            <person name="Ward D."/>
            <person name="Feldgarden M."/>
            <person name="Gevers D."/>
            <person name="Saerens B."/>
            <person name="Vaneechoutte M."/>
            <person name="Walker B."/>
            <person name="Young S.K."/>
            <person name="Zeng Q."/>
            <person name="Gargeya S."/>
            <person name="Fitzgerald M."/>
            <person name="Haas B."/>
            <person name="Abouelleil A."/>
            <person name="Alvarado L."/>
            <person name="Arachchi H.M."/>
            <person name="Berlin A."/>
            <person name="Chapman S.B."/>
            <person name="Goldberg J."/>
            <person name="Griggs A."/>
            <person name="Gujja S."/>
            <person name="Hansen M."/>
            <person name="Howarth C."/>
            <person name="Imamovic A."/>
            <person name="Larimer J."/>
            <person name="McCowen C."/>
            <person name="Montmayeur A."/>
            <person name="Murphy C."/>
            <person name="Neiman D."/>
            <person name="Pearson M."/>
            <person name="Priest M."/>
            <person name="Roberts A."/>
            <person name="Saif S."/>
            <person name="Shea T."/>
            <person name="Sisk P."/>
            <person name="Sykes S."/>
            <person name="Wortman J."/>
            <person name="Nusbaum C."/>
            <person name="Birren B."/>
        </authorList>
    </citation>
    <scope>NUCLEOTIDE SEQUENCE [LARGE SCALE GENOMIC DNA]</scope>
    <source>
        <strain evidence="1 2">ACS-279-V-Col4</strain>
    </source>
</reference>
<dbReference type="EMBL" id="AGWQ01000002">
    <property type="protein sequence ID" value="EJZ88297.1"/>
    <property type="molecule type" value="Genomic_DNA"/>
</dbReference>
<proteinExistence type="predicted"/>
<dbReference type="AlphaFoldDB" id="K0YWP5"/>
<keyword evidence="2" id="KW-1185">Reference proteome</keyword>
<dbReference type="STRING" id="883077.HMPREF9241_00158"/>
<protein>
    <submittedName>
        <fullName evidence="1">Uncharacterized protein</fullName>
    </submittedName>
</protein>
<organism evidence="1 2">
    <name type="scientific">Schaalia turicensis ACS-279-V-Col4</name>
    <dbReference type="NCBI Taxonomy" id="883077"/>
    <lineage>
        <taxon>Bacteria</taxon>
        <taxon>Bacillati</taxon>
        <taxon>Actinomycetota</taxon>
        <taxon>Actinomycetes</taxon>
        <taxon>Actinomycetales</taxon>
        <taxon>Actinomycetaceae</taxon>
        <taxon>Schaalia</taxon>
    </lineage>
</organism>
<comment type="caution">
    <text evidence="1">The sequence shown here is derived from an EMBL/GenBank/DDBJ whole genome shotgun (WGS) entry which is preliminary data.</text>
</comment>
<dbReference type="Proteomes" id="UP000003994">
    <property type="component" value="Unassembled WGS sequence"/>
</dbReference>
<dbReference type="RefSeq" id="WP_006680364.1">
    <property type="nucleotide sequence ID" value="NZ_JH815208.1"/>
</dbReference>
<gene>
    <name evidence="1" type="ORF">HMPREF9241_00158</name>
</gene>
<evidence type="ECO:0000313" key="2">
    <source>
        <dbReference type="Proteomes" id="UP000003994"/>
    </source>
</evidence>
<sequence length="67" mass="7380">MICPNDPRVATFLRDLDTDPLQTAIALLDALRVAHARIDNLEQQVACQARMIDAYHALAFGQTGDQS</sequence>